<sequence>MIIMTIFLKSVKIQPKSVASLLHLIQVSIRMKDDPILVDIVGKRQGFLKYLLFHHTIEQKEVVWVLNFLKDHEVLEHFTFSNPPAEINEGITLTRSHQLLFHYKDRIITQADVIFHLLNQVEGNYYFYIAFNEPKFSELERYEKIRKLILNRQLPDDFRMLNAQDHSRLTEIISDKIEVALLLHDRTDFNYYSALINRLKE</sequence>
<name>A0A4R6BY96_9STAP</name>
<dbReference type="Pfam" id="PF08864">
    <property type="entry name" value="UPF0302"/>
    <property type="match status" value="1"/>
</dbReference>
<dbReference type="EMBL" id="SCWB01000001">
    <property type="protein sequence ID" value="TDM13220.1"/>
    <property type="molecule type" value="Genomic_DNA"/>
</dbReference>
<evidence type="ECO:0000313" key="2">
    <source>
        <dbReference type="EMBL" id="TDM13220.1"/>
    </source>
</evidence>
<dbReference type="AlphaFoldDB" id="A0A4R6BY96"/>
<feature type="domain" description="UPF0302" evidence="1">
    <location>
        <begin position="45"/>
        <end position="135"/>
    </location>
</feature>
<proteinExistence type="predicted"/>
<evidence type="ECO:0000259" key="1">
    <source>
        <dbReference type="Pfam" id="PF08864"/>
    </source>
</evidence>
<organism evidence="2 3">
    <name type="scientific">Macrococcus lamae</name>
    <dbReference type="NCBI Taxonomy" id="198484"/>
    <lineage>
        <taxon>Bacteria</taxon>
        <taxon>Bacillati</taxon>
        <taxon>Bacillota</taxon>
        <taxon>Bacilli</taxon>
        <taxon>Bacillales</taxon>
        <taxon>Staphylococcaceae</taxon>
        <taxon>Macrococcus</taxon>
    </lineage>
</organism>
<gene>
    <name evidence="2" type="ORF">ERX29_01060</name>
</gene>
<dbReference type="Proteomes" id="UP000294802">
    <property type="component" value="Unassembled WGS sequence"/>
</dbReference>
<keyword evidence="3" id="KW-1185">Reference proteome</keyword>
<dbReference type="InterPro" id="IPR014963">
    <property type="entry name" value="UPF0302_N"/>
</dbReference>
<dbReference type="InterPro" id="IPR038091">
    <property type="entry name" value="UPF0302_N_sf"/>
</dbReference>
<dbReference type="Gene3D" id="3.40.1530.30">
    <property type="entry name" value="Uncharacterised family UPF0302, N-terminal domain"/>
    <property type="match status" value="1"/>
</dbReference>
<accession>A0A4R6BY96</accession>
<reference evidence="2 3" key="1">
    <citation type="submission" date="2019-01" db="EMBL/GenBank/DDBJ databases">
        <title>Draft genome sequences of the type strains of six Macrococcus species.</title>
        <authorList>
            <person name="Mazhar S."/>
            <person name="Altermann E."/>
            <person name="Hill C."/>
            <person name="Mcauliffe O."/>
        </authorList>
    </citation>
    <scope>NUCLEOTIDE SEQUENCE [LARGE SCALE GENOMIC DNA]</scope>
    <source>
        <strain evidence="2 3">CCM4815</strain>
    </source>
</reference>
<comment type="caution">
    <text evidence="2">The sequence shown here is derived from an EMBL/GenBank/DDBJ whole genome shotgun (WGS) entry which is preliminary data.</text>
</comment>
<evidence type="ECO:0000313" key="3">
    <source>
        <dbReference type="Proteomes" id="UP000294802"/>
    </source>
</evidence>
<protein>
    <recommendedName>
        <fullName evidence="1">UPF0302 domain-containing protein</fullName>
    </recommendedName>
</protein>
<dbReference type="OrthoDB" id="2155814at2"/>